<dbReference type="AlphaFoldDB" id="A0A1T5GJ56"/>
<keyword evidence="3" id="KW-0804">Transcription</keyword>
<organism evidence="5 6">
    <name type="scientific">Rhizorhabdus histidinilytica</name>
    <dbReference type="NCBI Taxonomy" id="439228"/>
    <lineage>
        <taxon>Bacteria</taxon>
        <taxon>Pseudomonadati</taxon>
        <taxon>Pseudomonadota</taxon>
        <taxon>Alphaproteobacteria</taxon>
        <taxon>Sphingomonadales</taxon>
        <taxon>Sphingomonadaceae</taxon>
        <taxon>Rhizorhabdus</taxon>
    </lineage>
</organism>
<dbReference type="SMART" id="SM00421">
    <property type="entry name" value="HTH_LUXR"/>
    <property type="match status" value="1"/>
</dbReference>
<evidence type="ECO:0000256" key="3">
    <source>
        <dbReference type="ARBA" id="ARBA00023163"/>
    </source>
</evidence>
<evidence type="ECO:0000256" key="2">
    <source>
        <dbReference type="ARBA" id="ARBA00023125"/>
    </source>
</evidence>
<sequence>MWKQSFTSAPSASLYEKILSCEELDGVGGHILEPLVDALGATSAVFIQMFASPLGDRHFGAHSYVGHKPGSVGVYLDEFHRLDPVMRPAMDWLEDPRRPLPNMLTGSFKRILEQNSYYGSSFLQPFDVGHVVAFVLPMNTAFETQLACVGFHRRLDDPAFSAEQIGWFERLGPALRSVLYVLAAKEAITLSETIAMAAKEAGNDFGFLIFDEDLVIRNANARGMEDLGVGGPDVRGSSLLGEIKQRLLGCDRSKGGSVTFRTDAPKPVEVEIRNFRSTDGRLFHLVVTNGSGKLHAIDDACRKFGLTEREAEVVSRIAAGKCNASLSRELGISLRTGENHLRSIYRKVGVGSRTQLLSRLLQIH</sequence>
<dbReference type="CDD" id="cd06170">
    <property type="entry name" value="LuxR_C_like"/>
    <property type="match status" value="1"/>
</dbReference>
<feature type="domain" description="HTH luxR-type" evidence="4">
    <location>
        <begin position="299"/>
        <end position="364"/>
    </location>
</feature>
<dbReference type="InterPro" id="IPR036388">
    <property type="entry name" value="WH-like_DNA-bd_sf"/>
</dbReference>
<dbReference type="SUPFAM" id="SSF46894">
    <property type="entry name" value="C-terminal effector domain of the bipartite response regulators"/>
    <property type="match status" value="1"/>
</dbReference>
<protein>
    <submittedName>
        <fullName evidence="5">Regulatory protein, luxR family</fullName>
    </submittedName>
</protein>
<dbReference type="GO" id="GO:0003677">
    <property type="term" value="F:DNA binding"/>
    <property type="evidence" value="ECO:0007669"/>
    <property type="project" value="UniProtKB-KW"/>
</dbReference>
<dbReference type="InterPro" id="IPR000792">
    <property type="entry name" value="Tscrpt_reg_LuxR_C"/>
</dbReference>
<dbReference type="PANTHER" id="PTHR44688:SF16">
    <property type="entry name" value="DNA-BINDING TRANSCRIPTIONAL ACTIVATOR DEVR_DOSR"/>
    <property type="match status" value="1"/>
</dbReference>
<dbReference type="STRING" id="439228.SAMN06295920_11553"/>
<dbReference type="EMBL" id="FUYM01000015">
    <property type="protein sequence ID" value="SKC08484.1"/>
    <property type="molecule type" value="Genomic_DNA"/>
</dbReference>
<proteinExistence type="predicted"/>
<dbReference type="RefSeq" id="WP_079650737.1">
    <property type="nucleotide sequence ID" value="NZ_FUYM01000015.1"/>
</dbReference>
<dbReference type="InterPro" id="IPR016032">
    <property type="entry name" value="Sig_transdc_resp-reg_C-effctor"/>
</dbReference>
<dbReference type="PRINTS" id="PR00038">
    <property type="entry name" value="HTHLUXR"/>
</dbReference>
<keyword evidence="1" id="KW-0805">Transcription regulation</keyword>
<evidence type="ECO:0000259" key="4">
    <source>
        <dbReference type="PROSITE" id="PS50043"/>
    </source>
</evidence>
<dbReference type="Pfam" id="PF00196">
    <property type="entry name" value="GerE"/>
    <property type="match status" value="1"/>
</dbReference>
<accession>A0A1T5GJ56</accession>
<keyword evidence="6" id="KW-1185">Reference proteome</keyword>
<evidence type="ECO:0000256" key="1">
    <source>
        <dbReference type="ARBA" id="ARBA00023015"/>
    </source>
</evidence>
<evidence type="ECO:0000313" key="6">
    <source>
        <dbReference type="Proteomes" id="UP000189818"/>
    </source>
</evidence>
<dbReference type="Proteomes" id="UP000189818">
    <property type="component" value="Unassembled WGS sequence"/>
</dbReference>
<dbReference type="PANTHER" id="PTHR44688">
    <property type="entry name" value="DNA-BINDING TRANSCRIPTIONAL ACTIVATOR DEVR_DOSR"/>
    <property type="match status" value="1"/>
</dbReference>
<evidence type="ECO:0000313" key="5">
    <source>
        <dbReference type="EMBL" id="SKC08484.1"/>
    </source>
</evidence>
<dbReference type="Gene3D" id="1.10.10.10">
    <property type="entry name" value="Winged helix-like DNA-binding domain superfamily/Winged helix DNA-binding domain"/>
    <property type="match status" value="1"/>
</dbReference>
<dbReference type="PROSITE" id="PS50043">
    <property type="entry name" value="HTH_LUXR_2"/>
    <property type="match status" value="1"/>
</dbReference>
<dbReference type="GO" id="GO:0006355">
    <property type="term" value="P:regulation of DNA-templated transcription"/>
    <property type="evidence" value="ECO:0007669"/>
    <property type="project" value="InterPro"/>
</dbReference>
<gene>
    <name evidence="5" type="ORF">SAMN06295920_11553</name>
</gene>
<dbReference type="OrthoDB" id="5292887at2"/>
<name>A0A1T5GJ56_9SPHN</name>
<keyword evidence="2" id="KW-0238">DNA-binding</keyword>
<reference evidence="6" key="1">
    <citation type="submission" date="2017-02" db="EMBL/GenBank/DDBJ databases">
        <authorList>
            <person name="Varghese N."/>
            <person name="Submissions S."/>
        </authorList>
    </citation>
    <scope>NUCLEOTIDE SEQUENCE [LARGE SCALE GENOMIC DNA]</scope>
    <source>
        <strain evidence="6">UM2</strain>
    </source>
</reference>